<accession>A0A1W1WFH2</accession>
<reference evidence="4" key="1">
    <citation type="submission" date="2017-04" db="EMBL/GenBank/DDBJ databases">
        <authorList>
            <person name="Varghese N."/>
            <person name="Submissions S."/>
        </authorList>
    </citation>
    <scope>NUCLEOTIDE SEQUENCE [LARGE SCALE GENOMIC DNA]</scope>
    <source>
        <strain evidence="4">DSM 9293</strain>
    </source>
</reference>
<keyword evidence="4" id="KW-1185">Reference proteome</keyword>
<dbReference type="InterPro" id="IPR000160">
    <property type="entry name" value="GGDEF_dom"/>
</dbReference>
<feature type="transmembrane region" description="Helical" evidence="1">
    <location>
        <begin position="61"/>
        <end position="84"/>
    </location>
</feature>
<keyword evidence="1" id="KW-0812">Transmembrane</keyword>
<dbReference type="GO" id="GO:0052621">
    <property type="term" value="F:diguanylate cyclase activity"/>
    <property type="evidence" value="ECO:0007669"/>
    <property type="project" value="TreeGrafter"/>
</dbReference>
<dbReference type="InterPro" id="IPR043128">
    <property type="entry name" value="Rev_trsase/Diguanyl_cyclase"/>
</dbReference>
<dbReference type="Gene3D" id="3.30.70.270">
    <property type="match status" value="1"/>
</dbReference>
<dbReference type="NCBIfam" id="TIGR00254">
    <property type="entry name" value="GGDEF"/>
    <property type="match status" value="1"/>
</dbReference>
<dbReference type="RefSeq" id="WP_084661339.1">
    <property type="nucleotide sequence ID" value="NZ_FWWY01000001.1"/>
</dbReference>
<dbReference type="InterPro" id="IPR029787">
    <property type="entry name" value="Nucleotide_cyclase"/>
</dbReference>
<dbReference type="OrthoDB" id="9805474at2"/>
<dbReference type="SMART" id="SM00267">
    <property type="entry name" value="GGDEF"/>
    <property type="match status" value="1"/>
</dbReference>
<sequence length="305" mass="34746">MIQAQVALLHLRKWRYDSLLWIMGIAFAIFLNFPGCAWNPILKPIPDGFWIAIVHPSWAIIAVKVLIYGGGATAIVGLSIYSLWKRSRKQSVIYMLAGLLTTALFVHDIWWIQHHRTYYPTIWIGGLFLWAILWFELRQQVKRTHQQLTVDELTGAMTRSFGHLYATSLLQSTSLGLVFCDLDQFKLVNDQFGHAAGDNILRQTVDRLKSVCRPEDQIIRLGGDEFVMIFPSTDLNDGPQILPRIQEAIETHPFTISPGHVVNLGISLGWSWEPMGGHFNEAVMRSDHAMYQQKELHHQCSTTPS</sequence>
<dbReference type="SUPFAM" id="SSF55073">
    <property type="entry name" value="Nucleotide cyclase"/>
    <property type="match status" value="1"/>
</dbReference>
<dbReference type="Proteomes" id="UP000192660">
    <property type="component" value="Unassembled WGS sequence"/>
</dbReference>
<dbReference type="CDD" id="cd01949">
    <property type="entry name" value="GGDEF"/>
    <property type="match status" value="1"/>
</dbReference>
<feature type="transmembrane region" description="Helical" evidence="1">
    <location>
        <begin position="20"/>
        <end position="41"/>
    </location>
</feature>
<dbReference type="AlphaFoldDB" id="A0A1W1WFH2"/>
<organism evidence="3 4">
    <name type="scientific">Sulfobacillus thermosulfidooxidans (strain DSM 9293 / VKM B-1269 / AT-1)</name>
    <dbReference type="NCBI Taxonomy" id="929705"/>
    <lineage>
        <taxon>Bacteria</taxon>
        <taxon>Bacillati</taxon>
        <taxon>Bacillota</taxon>
        <taxon>Clostridia</taxon>
        <taxon>Eubacteriales</taxon>
        <taxon>Clostridiales Family XVII. Incertae Sedis</taxon>
        <taxon>Sulfobacillus</taxon>
    </lineage>
</organism>
<dbReference type="PANTHER" id="PTHR45138">
    <property type="entry name" value="REGULATORY COMPONENTS OF SENSORY TRANSDUCTION SYSTEM"/>
    <property type="match status" value="1"/>
</dbReference>
<evidence type="ECO:0000256" key="1">
    <source>
        <dbReference type="SAM" id="Phobius"/>
    </source>
</evidence>
<dbReference type="PANTHER" id="PTHR45138:SF9">
    <property type="entry name" value="DIGUANYLATE CYCLASE DGCM-RELATED"/>
    <property type="match status" value="1"/>
</dbReference>
<evidence type="ECO:0000313" key="4">
    <source>
        <dbReference type="Proteomes" id="UP000192660"/>
    </source>
</evidence>
<evidence type="ECO:0000259" key="2">
    <source>
        <dbReference type="PROSITE" id="PS50887"/>
    </source>
</evidence>
<name>A0A1W1WFH2_SULTA</name>
<proteinExistence type="predicted"/>
<keyword evidence="1" id="KW-0472">Membrane</keyword>
<feature type="transmembrane region" description="Helical" evidence="1">
    <location>
        <begin position="118"/>
        <end position="137"/>
    </location>
</feature>
<keyword evidence="1" id="KW-1133">Transmembrane helix</keyword>
<dbReference type="STRING" id="28034.BFX07_01865"/>
<protein>
    <submittedName>
        <fullName evidence="3">Diguanylate cyclase, GGDEF domain</fullName>
    </submittedName>
</protein>
<feature type="transmembrane region" description="Helical" evidence="1">
    <location>
        <begin position="91"/>
        <end position="112"/>
    </location>
</feature>
<feature type="domain" description="GGDEF" evidence="2">
    <location>
        <begin position="173"/>
        <end position="305"/>
    </location>
</feature>
<evidence type="ECO:0000313" key="3">
    <source>
        <dbReference type="EMBL" id="SMC04790.1"/>
    </source>
</evidence>
<dbReference type="Pfam" id="PF00990">
    <property type="entry name" value="GGDEF"/>
    <property type="match status" value="1"/>
</dbReference>
<dbReference type="EMBL" id="FWWY01000001">
    <property type="protein sequence ID" value="SMC04790.1"/>
    <property type="molecule type" value="Genomic_DNA"/>
</dbReference>
<dbReference type="InterPro" id="IPR050469">
    <property type="entry name" value="Diguanylate_Cyclase"/>
</dbReference>
<dbReference type="PROSITE" id="PS50887">
    <property type="entry name" value="GGDEF"/>
    <property type="match status" value="1"/>
</dbReference>
<gene>
    <name evidence="3" type="ORF">SAMN00768000_1837</name>
</gene>